<proteinExistence type="predicted"/>
<dbReference type="Proteomes" id="UP000478052">
    <property type="component" value="Unassembled WGS sequence"/>
</dbReference>
<name>A0A6G0ZPT7_APHCR</name>
<sequence>MKHQLIIQLTP</sequence>
<keyword evidence="2" id="KW-1185">Reference proteome</keyword>
<reference evidence="1 2" key="1">
    <citation type="submission" date="2019-08" db="EMBL/GenBank/DDBJ databases">
        <title>Whole genome of Aphis craccivora.</title>
        <authorList>
            <person name="Voronova N.V."/>
            <person name="Shulinski R.S."/>
            <person name="Bandarenka Y.V."/>
            <person name="Zhorov D.G."/>
            <person name="Warner D."/>
        </authorList>
    </citation>
    <scope>NUCLEOTIDE SEQUENCE [LARGE SCALE GENOMIC DNA]</scope>
    <source>
        <strain evidence="1">180601</strain>
        <tissue evidence="1">Whole Body</tissue>
    </source>
</reference>
<protein>
    <submittedName>
        <fullName evidence="1">Uncharacterized protein</fullName>
    </submittedName>
</protein>
<accession>A0A6G0ZPT7</accession>
<evidence type="ECO:0000313" key="2">
    <source>
        <dbReference type="Proteomes" id="UP000478052"/>
    </source>
</evidence>
<comment type="caution">
    <text evidence="1">The sequence shown here is derived from an EMBL/GenBank/DDBJ whole genome shotgun (WGS) entry which is preliminary data.</text>
</comment>
<evidence type="ECO:0000313" key="1">
    <source>
        <dbReference type="EMBL" id="KAF0773504.1"/>
    </source>
</evidence>
<gene>
    <name evidence="1" type="ORF">FWK35_00001045</name>
</gene>
<dbReference type="EMBL" id="VUJU01000054">
    <property type="protein sequence ID" value="KAF0773504.1"/>
    <property type="molecule type" value="Genomic_DNA"/>
</dbReference>
<organism evidence="1 2">
    <name type="scientific">Aphis craccivora</name>
    <name type="common">Cowpea aphid</name>
    <dbReference type="NCBI Taxonomy" id="307492"/>
    <lineage>
        <taxon>Eukaryota</taxon>
        <taxon>Metazoa</taxon>
        <taxon>Ecdysozoa</taxon>
        <taxon>Arthropoda</taxon>
        <taxon>Hexapoda</taxon>
        <taxon>Insecta</taxon>
        <taxon>Pterygota</taxon>
        <taxon>Neoptera</taxon>
        <taxon>Paraneoptera</taxon>
        <taxon>Hemiptera</taxon>
        <taxon>Sternorrhyncha</taxon>
        <taxon>Aphidomorpha</taxon>
        <taxon>Aphidoidea</taxon>
        <taxon>Aphididae</taxon>
        <taxon>Aphidini</taxon>
        <taxon>Aphis</taxon>
        <taxon>Aphis</taxon>
    </lineage>
</organism>